<feature type="signal peptide" evidence="1">
    <location>
        <begin position="1"/>
        <end position="19"/>
    </location>
</feature>
<accession>A0A0P7C450</accession>
<dbReference type="Proteomes" id="UP000050454">
    <property type="component" value="Unassembled WGS sequence"/>
</dbReference>
<feature type="chain" id="PRO_5006136554" evidence="1">
    <location>
        <begin position="20"/>
        <end position="227"/>
    </location>
</feature>
<dbReference type="AlphaFoldDB" id="A0A0P7C450"/>
<keyword evidence="3" id="KW-1185">Reference proteome</keyword>
<evidence type="ECO:0000313" key="2">
    <source>
        <dbReference type="EMBL" id="KPM49439.1"/>
    </source>
</evidence>
<protein>
    <submittedName>
        <fullName evidence="2">Uncharacterized protein</fullName>
    </submittedName>
</protein>
<reference evidence="2 3" key="1">
    <citation type="submission" date="2015-07" db="EMBL/GenBank/DDBJ databases">
        <title>The draft genome sequence of Leadbetterella sp. JN14-9.</title>
        <authorList>
            <person name="Liu Y."/>
            <person name="Du J."/>
            <person name="Shao Z."/>
        </authorList>
    </citation>
    <scope>NUCLEOTIDE SEQUENCE [LARGE SCALE GENOMIC DNA]</scope>
    <source>
        <strain evidence="2 3">JN14-9</strain>
    </source>
</reference>
<dbReference type="EMBL" id="LGTQ01000005">
    <property type="protein sequence ID" value="KPM49439.1"/>
    <property type="molecule type" value="Genomic_DNA"/>
</dbReference>
<comment type="caution">
    <text evidence="2">The sequence shown here is derived from an EMBL/GenBank/DDBJ whole genome shotgun (WGS) entry which is preliminary data.</text>
</comment>
<evidence type="ECO:0000256" key="1">
    <source>
        <dbReference type="SAM" id="SignalP"/>
    </source>
</evidence>
<evidence type="ECO:0000313" key="3">
    <source>
        <dbReference type="Proteomes" id="UP000050454"/>
    </source>
</evidence>
<sequence length="227" mass="25922">MKKRLVLSFLVLFAFNVSAQEFMPGFDMFSHKKPAYITLNDGSKVEGELDKLNRKRNNISGIRMIIDGQEIEYAPEDVKEMYLPAHSLNKFSLKIDNATNTSKDYDLDMINEGYGFFENTEVILGKNNETLMMQLVNPSFASKVRVYFDPMAMETASMSVGPMKTGGVDRSYFIKVDDEPAYKVSKANYKNIYKDLYASCPSLIKEIGKKPNWKEIAEHMYAFDACE</sequence>
<name>A0A0P7C450_9BACT</name>
<dbReference type="OrthoDB" id="821652at2"/>
<organism evidence="2 3">
    <name type="scientific">Jiulongibacter sediminis</name>
    <dbReference type="NCBI Taxonomy" id="1605367"/>
    <lineage>
        <taxon>Bacteria</taxon>
        <taxon>Pseudomonadati</taxon>
        <taxon>Bacteroidota</taxon>
        <taxon>Cytophagia</taxon>
        <taxon>Cytophagales</taxon>
        <taxon>Leadbetterellaceae</taxon>
        <taxon>Jiulongibacter</taxon>
    </lineage>
</organism>
<keyword evidence="1" id="KW-0732">Signal</keyword>
<gene>
    <name evidence="2" type="ORF">AFM12_02160</name>
</gene>
<proteinExistence type="predicted"/>
<dbReference type="RefSeq" id="WP_055143635.1">
    <property type="nucleotide sequence ID" value="NZ_JXSZ01000005.1"/>
</dbReference>